<feature type="compositionally biased region" description="Polar residues" evidence="5">
    <location>
        <begin position="1489"/>
        <end position="1500"/>
    </location>
</feature>
<keyword evidence="4" id="KW-0539">Nucleus</keyword>
<dbReference type="InterPro" id="IPR010994">
    <property type="entry name" value="RuvA_2-like"/>
</dbReference>
<dbReference type="SUPFAM" id="SSF55550">
    <property type="entry name" value="SH2 domain"/>
    <property type="match status" value="1"/>
</dbReference>
<evidence type="ECO:0000313" key="7">
    <source>
        <dbReference type="EMBL" id="KAH1038133.1"/>
    </source>
</evidence>
<sequence length="1830" mass="206223">MEAFDDDDEEENGGSEKKYSSFSFILNVNDAKASSFLTFSTLMQLGFMVITSSFFSLWCFKNNGRVINGDKKNLDQFECDGFIVDDEEEEEDENDQVLKSKKTKKKKRKRRSVKDPVLYDDDSELVQENRISGIWQFPKETEMFKRLKKAGKRTKVVEQSGSSDDEGLLFDDIFGEEEASFCGKNCEMSDFIVAEEKSYGEGSSLRWLKMNRKKIEQVVTICSSALDDNVPITDDANQTLNHQKQVQASKVNLDNSSEFEPFFLANKYTTERDDLIRQTDIPERMQMIEEIAGPPPLDKRSIEEETIWIHNQLVMKSYILFCKKRTEERSVEVSVLLSKIKKEDIMRFLELHHVEKFDVPFIALYRKEQCLSLLGDFEQNEAENEDNDDVGQAGQLKWHKVLWIVKELDKTWLLLQKRKSVLQMHQRKIYDEGCLKIDNSEKYTLNKQLFESISKSLNEAKTKEEIDDVDAKFSLHFLSAEEKMDGKFKRPKRKSLYSNCMMAGLWKLASQFRYASEQLSLQIALEKMDMEFQDYPDEPPEEIALNFTCAMFETPELVLKGARHMAALELSCEPCIKKHIRSIFRDKVVVSTNPTPEGNVTIDCFHQLSSIKWLRDKPLSEFNDAQWLLIQKAEEEKLLQVSIKMPETTLNKLIIGLSDVYLIEGAGRSAQLWKEQYKLILHDAIFNFILPAMEKEARDFLTARAKHWLLMECGKELWKMVSVGPYSCNEILGSVKSVAPKVMACCWGPGKPATTFVMLDSSGVLLDTLEARSFSLRSQTIDDQQRKKNDQQRVLKIMKSHQPHVIVIGAANASCVRLRDDVKEIISKLEENLRDLGQATGGISVVFGDESLPQLYEHSEILSDQLPEQPGIVKRAVALGRYLQNPLAMAATLCGANKEIVSWKLSSLDNFLTPDEKYQMIEQLMVDVTNQVGFDINFAVRHDWYFPLLQFVSGLGPRKASILQRETVQYRAVNSRKELASFGLKTEKVFHNAAGFLCVRSSQLPCTSFDGTRIHPESYELAERLAEAVCNNITETPLEYVKNEPQVLSTFDINDFSDNYEKETGENRRDTFYLIKMELLHGFLDPRKPFKAPSPDEEFNMICGKNGTAVAEGRFVQAIVRHVRPQQAFCVLDSGLTGIIMKDDFLDEDDDCSLQNKLHEGDHVSCKIKQIDKSKCQALLTCKESEMKRIKYENFGEVDPYYHEGGIIPLNQQHKSCIEEKLRKEHFMPRTISHPCFRNMTMDEAMEFLSDKDAGESIFRPSSRGPSYLTLTLKVFTELYVNKDIAESGKDHTDIKSMLHLGKTLEIGDETFGDLDEVMDRYVAPLVKHLKEMLGFRKFKRGSKAEVDGILTAEKAVYPLRTVYYFGVSYEHPGTFILSYIRSKNLHHEYIGLLPNGFRFRKQTFEKIEHLVGYFQTNINALQHKSLALESLPIKNSPGAYTGDGKQGQFNYSKVRDFSGGRNHRNSDGDEDVGKKHPSGIPRPRNAPSRISSDIATKCSNDIDISLNNENLPGGWSTGGNWDKNDGIKNSEWSKNSERKWDQSGNSNPQDDSASGWGNTKNGDSGSNDEGWHASGNNGGRFRGRGGRRGRGPGDGGRHSSSWGGKKDVRSSGDSFDSNGAWHAGGNNAGVRGRGRGRGSSRSHSWGGKEESGSGGNDGAWNSSRNNGGGRGRGRGRGCSRSHSWGGGGKEESGSGGNDGAWNSSGNNAGGYDHNGGRSYGGRNGNWDGVGRGRSGSARRGRGNERESEFRPKSFNWGNSNENRKWSRDSKMNFPGDTKGSWGHDNVTSDGDRSCGNVWNSNASRGGSSSWGRHFPGNQGGWSSGGGNGW</sequence>
<dbReference type="Gene3D" id="1.10.3500.10">
    <property type="entry name" value="Tex N-terminal region-like"/>
    <property type="match status" value="1"/>
</dbReference>
<dbReference type="Pfam" id="PF14633">
    <property type="entry name" value="SH2_2"/>
    <property type="match status" value="1"/>
</dbReference>
<dbReference type="InterPro" id="IPR003029">
    <property type="entry name" value="S1_domain"/>
</dbReference>
<dbReference type="PANTHER" id="PTHR10145:SF6">
    <property type="entry name" value="TRANSCRIPTION ELONGATION FACTOR SPT6"/>
    <property type="match status" value="1"/>
</dbReference>
<evidence type="ECO:0000256" key="4">
    <source>
        <dbReference type="ARBA" id="ARBA00023242"/>
    </source>
</evidence>
<evidence type="ECO:0000256" key="2">
    <source>
        <dbReference type="ARBA" id="ARBA00009253"/>
    </source>
</evidence>
<comment type="subcellular location">
    <subcellularLocation>
        <location evidence="1">Nucleus</location>
    </subcellularLocation>
</comment>
<dbReference type="SUPFAM" id="SSF158832">
    <property type="entry name" value="Tex N-terminal region-like"/>
    <property type="match status" value="1"/>
</dbReference>
<organism evidence="7 8">
    <name type="scientific">Gossypium stocksii</name>
    <dbReference type="NCBI Taxonomy" id="47602"/>
    <lineage>
        <taxon>Eukaryota</taxon>
        <taxon>Viridiplantae</taxon>
        <taxon>Streptophyta</taxon>
        <taxon>Embryophyta</taxon>
        <taxon>Tracheophyta</taxon>
        <taxon>Spermatophyta</taxon>
        <taxon>Magnoliopsida</taxon>
        <taxon>eudicotyledons</taxon>
        <taxon>Gunneridae</taxon>
        <taxon>Pentapetalae</taxon>
        <taxon>rosids</taxon>
        <taxon>malvids</taxon>
        <taxon>Malvales</taxon>
        <taxon>Malvaceae</taxon>
        <taxon>Malvoideae</taxon>
        <taxon>Gossypium</taxon>
    </lineage>
</organism>
<dbReference type="InterPro" id="IPR012340">
    <property type="entry name" value="NA-bd_OB-fold"/>
</dbReference>
<feature type="compositionally biased region" description="Basic and acidic residues" evidence="5">
    <location>
        <begin position="1454"/>
        <end position="1475"/>
    </location>
</feature>
<dbReference type="GO" id="GO:0140673">
    <property type="term" value="P:transcription elongation-coupled chromatin remodeling"/>
    <property type="evidence" value="ECO:0007669"/>
    <property type="project" value="InterPro"/>
</dbReference>
<dbReference type="PANTHER" id="PTHR10145">
    <property type="entry name" value="TRANSCRIPTION ELONGATION FACTOR SPT6"/>
    <property type="match status" value="1"/>
</dbReference>
<dbReference type="InterPro" id="IPR041692">
    <property type="entry name" value="HHH_9"/>
</dbReference>
<dbReference type="Pfam" id="PF17674">
    <property type="entry name" value="HHH_9"/>
    <property type="match status" value="1"/>
</dbReference>
<reference evidence="7 8" key="1">
    <citation type="journal article" date="2021" name="Plant Biotechnol. J.">
        <title>Multi-omics assisted identification of the key and species-specific regulatory components of drought-tolerant mechanisms in Gossypium stocksii.</title>
        <authorList>
            <person name="Yu D."/>
            <person name="Ke L."/>
            <person name="Zhang D."/>
            <person name="Wu Y."/>
            <person name="Sun Y."/>
            <person name="Mei J."/>
            <person name="Sun J."/>
            <person name="Sun Y."/>
        </authorList>
    </citation>
    <scope>NUCLEOTIDE SEQUENCE [LARGE SCALE GENOMIC DNA]</scope>
    <source>
        <strain evidence="8">cv. E1</strain>
        <tissue evidence="7">Leaf</tissue>
    </source>
</reference>
<dbReference type="Pfam" id="PF14639">
    <property type="entry name" value="YqgF"/>
    <property type="match status" value="1"/>
</dbReference>
<dbReference type="InterPro" id="IPR023323">
    <property type="entry name" value="Tex-like_dom_sf"/>
</dbReference>
<dbReference type="CDD" id="cd09928">
    <property type="entry name" value="SH2_Cterm_SPT6_like"/>
    <property type="match status" value="1"/>
</dbReference>
<dbReference type="GO" id="GO:0034728">
    <property type="term" value="P:nucleosome organization"/>
    <property type="evidence" value="ECO:0007669"/>
    <property type="project" value="TreeGrafter"/>
</dbReference>
<evidence type="ECO:0000313" key="8">
    <source>
        <dbReference type="Proteomes" id="UP000828251"/>
    </source>
</evidence>
<dbReference type="SMART" id="SM00732">
    <property type="entry name" value="YqgFc"/>
    <property type="match status" value="1"/>
</dbReference>
<dbReference type="InterPro" id="IPR035019">
    <property type="entry name" value="Spt6_SH2_N"/>
</dbReference>
<accession>A0A9D3UCZ9</accession>
<dbReference type="EMBL" id="JAIQCV010000012">
    <property type="protein sequence ID" value="KAH1038133.1"/>
    <property type="molecule type" value="Genomic_DNA"/>
</dbReference>
<protein>
    <recommendedName>
        <fullName evidence="6">S1 motif domain-containing protein</fullName>
    </recommendedName>
</protein>
<keyword evidence="3" id="KW-0804">Transcription</keyword>
<feature type="compositionally biased region" description="Polar residues" evidence="5">
    <location>
        <begin position="1543"/>
        <end position="1568"/>
    </location>
</feature>
<feature type="domain" description="S1 motif" evidence="6">
    <location>
        <begin position="1113"/>
        <end position="1183"/>
    </location>
</feature>
<dbReference type="InterPro" id="IPR032706">
    <property type="entry name" value="Spt6_HHH"/>
</dbReference>
<feature type="compositionally biased region" description="Basic and acidic residues" evidence="5">
    <location>
        <begin position="1762"/>
        <end position="1771"/>
    </location>
</feature>
<feature type="compositionally biased region" description="Gly residues" evidence="5">
    <location>
        <begin position="1718"/>
        <end position="1734"/>
    </location>
</feature>
<dbReference type="OrthoDB" id="995477at2759"/>
<dbReference type="PROSITE" id="PS50126">
    <property type="entry name" value="S1"/>
    <property type="match status" value="1"/>
</dbReference>
<dbReference type="InterPro" id="IPR042066">
    <property type="entry name" value="Spt6_death-like"/>
</dbReference>
<feature type="compositionally biased region" description="Basic and acidic residues" evidence="5">
    <location>
        <begin position="1742"/>
        <end position="1752"/>
    </location>
</feature>
<feature type="region of interest" description="Disordered" evidence="5">
    <location>
        <begin position="1440"/>
        <end position="1830"/>
    </location>
</feature>
<dbReference type="Gene3D" id="2.40.50.140">
    <property type="entry name" value="Nucleic acid-binding proteins"/>
    <property type="match status" value="1"/>
</dbReference>
<evidence type="ECO:0000256" key="5">
    <source>
        <dbReference type="SAM" id="MobiDB-lite"/>
    </source>
</evidence>
<dbReference type="InterPro" id="IPR036860">
    <property type="entry name" value="SH2_dom_sf"/>
</dbReference>
<dbReference type="InterPro" id="IPR035420">
    <property type="entry name" value="Spt6_SH2"/>
</dbReference>
<dbReference type="InterPro" id="IPR012337">
    <property type="entry name" value="RNaseH-like_sf"/>
</dbReference>
<dbReference type="Pfam" id="PF21710">
    <property type="entry name" value="Spt6_S1"/>
    <property type="match status" value="1"/>
</dbReference>
<dbReference type="InterPro" id="IPR023319">
    <property type="entry name" value="Tex-like_HTH_dom_sf"/>
</dbReference>
<dbReference type="CDD" id="cd09918">
    <property type="entry name" value="SH2_Nterm_SPT6_like"/>
    <property type="match status" value="1"/>
</dbReference>
<proteinExistence type="inferred from homology"/>
<dbReference type="Gene3D" id="1.10.10.2740">
    <property type="entry name" value="Spt6, Death-like domain"/>
    <property type="match status" value="1"/>
</dbReference>
<dbReference type="Pfam" id="PF14635">
    <property type="entry name" value="HHH_7"/>
    <property type="match status" value="1"/>
</dbReference>
<dbReference type="Pfam" id="PF14632">
    <property type="entry name" value="SPT6_acidic"/>
    <property type="match status" value="1"/>
</dbReference>
<dbReference type="InterPro" id="IPR035018">
    <property type="entry name" value="Spt6_SH2_C"/>
</dbReference>
<dbReference type="Gene3D" id="3.30.420.140">
    <property type="entry name" value="YqgF/RNase H-like domain"/>
    <property type="match status" value="1"/>
</dbReference>
<feature type="compositionally biased region" description="Basic residues" evidence="5">
    <location>
        <begin position="1582"/>
        <end position="1591"/>
    </location>
</feature>
<keyword evidence="8" id="KW-1185">Reference proteome</keyword>
<dbReference type="SUPFAM" id="SSF50249">
    <property type="entry name" value="Nucleic acid-binding proteins"/>
    <property type="match status" value="1"/>
</dbReference>
<dbReference type="GO" id="GO:0031491">
    <property type="term" value="F:nucleosome binding"/>
    <property type="evidence" value="ECO:0007669"/>
    <property type="project" value="TreeGrafter"/>
</dbReference>
<gene>
    <name evidence="7" type="ORF">J1N35_039876</name>
</gene>
<dbReference type="InterPro" id="IPR049540">
    <property type="entry name" value="Spt6-like_S1"/>
</dbReference>
<dbReference type="SUPFAM" id="SSF47781">
    <property type="entry name" value="RuvA domain 2-like"/>
    <property type="match status" value="2"/>
</dbReference>
<dbReference type="Gene3D" id="1.10.10.650">
    <property type="entry name" value="RuvA domain 2-like"/>
    <property type="match status" value="1"/>
</dbReference>
<dbReference type="SMART" id="SM00316">
    <property type="entry name" value="S1"/>
    <property type="match status" value="1"/>
</dbReference>
<dbReference type="GO" id="GO:0042393">
    <property type="term" value="F:histone binding"/>
    <property type="evidence" value="ECO:0007669"/>
    <property type="project" value="TreeGrafter"/>
</dbReference>
<dbReference type="InterPro" id="IPR028083">
    <property type="entry name" value="Spt6_acidic_N_dom"/>
</dbReference>
<evidence type="ECO:0000256" key="1">
    <source>
        <dbReference type="ARBA" id="ARBA00004123"/>
    </source>
</evidence>
<feature type="compositionally biased region" description="Low complexity" evidence="5">
    <location>
        <begin position="1700"/>
        <end position="1711"/>
    </location>
</feature>
<comment type="caution">
    <text evidence="7">The sequence shown here is derived from an EMBL/GenBank/DDBJ whole genome shotgun (WGS) entry which is preliminary data.</text>
</comment>
<dbReference type="GO" id="GO:0003676">
    <property type="term" value="F:nucleic acid binding"/>
    <property type="evidence" value="ECO:0007669"/>
    <property type="project" value="InterPro"/>
</dbReference>
<name>A0A9D3UCZ9_9ROSI</name>
<dbReference type="GO" id="GO:0008023">
    <property type="term" value="C:transcription elongation factor complex"/>
    <property type="evidence" value="ECO:0007669"/>
    <property type="project" value="TreeGrafter"/>
</dbReference>
<feature type="compositionally biased region" description="Gly residues" evidence="5">
    <location>
        <begin position="1818"/>
        <end position="1830"/>
    </location>
</feature>
<evidence type="ECO:0000256" key="3">
    <source>
        <dbReference type="ARBA" id="ARBA00023163"/>
    </source>
</evidence>
<dbReference type="InterPro" id="IPR037027">
    <property type="entry name" value="YqgF/RNaseH-like_dom_sf"/>
</dbReference>
<dbReference type="FunFam" id="3.30.505.10:FF:000050">
    <property type="entry name" value="Transcription elongation factor spt6"/>
    <property type="match status" value="1"/>
</dbReference>
<dbReference type="FunFam" id="3.30.505.10:FF:000047">
    <property type="entry name" value="Transcription elongation factor spt6"/>
    <property type="match status" value="1"/>
</dbReference>
<dbReference type="Gene3D" id="1.10.150.850">
    <property type="entry name" value="Spt6, helix-hairpin-helix domain"/>
    <property type="match status" value="1"/>
</dbReference>
<dbReference type="Proteomes" id="UP000828251">
    <property type="component" value="Unassembled WGS sequence"/>
</dbReference>
<dbReference type="SUPFAM" id="SSF53098">
    <property type="entry name" value="Ribonuclease H-like"/>
    <property type="match status" value="1"/>
</dbReference>
<dbReference type="Gene3D" id="3.30.505.10">
    <property type="entry name" value="SH2 domain"/>
    <property type="match status" value="2"/>
</dbReference>
<dbReference type="InterPro" id="IPR028231">
    <property type="entry name" value="Spt6_YqgF"/>
</dbReference>
<feature type="compositionally biased region" description="Polar residues" evidence="5">
    <location>
        <begin position="1797"/>
        <end position="1811"/>
    </location>
</feature>
<comment type="similarity">
    <text evidence="2">Belongs to the SPT6 family.</text>
</comment>
<feature type="compositionally biased region" description="Low complexity" evidence="5">
    <location>
        <begin position="1619"/>
        <end position="1631"/>
    </location>
</feature>
<evidence type="ECO:0000259" key="6">
    <source>
        <dbReference type="PROSITE" id="PS50126"/>
    </source>
</evidence>
<dbReference type="InterPro" id="IPR006641">
    <property type="entry name" value="YqgF/RNaseH-like_dom"/>
</dbReference>
<dbReference type="InterPro" id="IPR017072">
    <property type="entry name" value="TF_Spt6"/>
</dbReference>